<dbReference type="EMBL" id="NCVQ01000006">
    <property type="protein sequence ID" value="PWZ23120.1"/>
    <property type="molecule type" value="Genomic_DNA"/>
</dbReference>
<feature type="region of interest" description="Disordered" evidence="1">
    <location>
        <begin position="1"/>
        <end position="111"/>
    </location>
</feature>
<reference evidence="2 3" key="1">
    <citation type="journal article" date="2018" name="Nat. Genet.">
        <title>Extensive intraspecific gene order and gene structural variations between Mo17 and other maize genomes.</title>
        <authorList>
            <person name="Sun S."/>
            <person name="Zhou Y."/>
            <person name="Chen J."/>
            <person name="Shi J."/>
            <person name="Zhao H."/>
            <person name="Zhao H."/>
            <person name="Song W."/>
            <person name="Zhang M."/>
            <person name="Cui Y."/>
            <person name="Dong X."/>
            <person name="Liu H."/>
            <person name="Ma X."/>
            <person name="Jiao Y."/>
            <person name="Wang B."/>
            <person name="Wei X."/>
            <person name="Stein J.C."/>
            <person name="Glaubitz J.C."/>
            <person name="Lu F."/>
            <person name="Yu G."/>
            <person name="Liang C."/>
            <person name="Fengler K."/>
            <person name="Li B."/>
            <person name="Rafalski A."/>
            <person name="Schnable P.S."/>
            <person name="Ware D.H."/>
            <person name="Buckler E.S."/>
            <person name="Lai J."/>
        </authorList>
    </citation>
    <scope>NUCLEOTIDE SEQUENCE [LARGE SCALE GENOMIC DNA]</scope>
    <source>
        <strain evidence="3">cv. Missouri 17</strain>
        <tissue evidence="2">Seedling</tissue>
    </source>
</reference>
<feature type="non-terminal residue" evidence="2">
    <location>
        <position position="1"/>
    </location>
</feature>
<feature type="compositionally biased region" description="Low complexity" evidence="1">
    <location>
        <begin position="90"/>
        <end position="103"/>
    </location>
</feature>
<name>A0A3L6EQM5_MAIZE</name>
<evidence type="ECO:0000256" key="1">
    <source>
        <dbReference type="SAM" id="MobiDB-lite"/>
    </source>
</evidence>
<feature type="compositionally biased region" description="Basic and acidic residues" evidence="1">
    <location>
        <begin position="62"/>
        <end position="82"/>
    </location>
</feature>
<organism evidence="2 3">
    <name type="scientific">Zea mays</name>
    <name type="common">Maize</name>
    <dbReference type="NCBI Taxonomy" id="4577"/>
    <lineage>
        <taxon>Eukaryota</taxon>
        <taxon>Viridiplantae</taxon>
        <taxon>Streptophyta</taxon>
        <taxon>Embryophyta</taxon>
        <taxon>Tracheophyta</taxon>
        <taxon>Spermatophyta</taxon>
        <taxon>Magnoliopsida</taxon>
        <taxon>Liliopsida</taxon>
        <taxon>Poales</taxon>
        <taxon>Poaceae</taxon>
        <taxon>PACMAD clade</taxon>
        <taxon>Panicoideae</taxon>
        <taxon>Andropogonodae</taxon>
        <taxon>Andropogoneae</taxon>
        <taxon>Tripsacinae</taxon>
        <taxon>Zea</taxon>
    </lineage>
</organism>
<proteinExistence type="predicted"/>
<dbReference type="AlphaFoldDB" id="A0A3L6EQM5"/>
<dbReference type="Proteomes" id="UP000251960">
    <property type="component" value="Chromosome 5"/>
</dbReference>
<accession>A0A3L6EQM5</accession>
<sequence length="111" mass="12233">LLRGYCRLPPPRAARTTRILSRNARDESRRANRPWRIPPRKPPTHAANPLPQPGLPPRAHRRMPDLVRDTHRPGERSGEGHLRKMAPVEAHVSAGAGVSSGVGDSRGPARD</sequence>
<evidence type="ECO:0000313" key="2">
    <source>
        <dbReference type="EMBL" id="PWZ23120.1"/>
    </source>
</evidence>
<evidence type="ECO:0000313" key="3">
    <source>
        <dbReference type="Proteomes" id="UP000251960"/>
    </source>
</evidence>
<gene>
    <name evidence="2" type="ORF">Zm00014a_021891</name>
</gene>
<comment type="caution">
    <text evidence="2">The sequence shown here is derived from an EMBL/GenBank/DDBJ whole genome shotgun (WGS) entry which is preliminary data.</text>
</comment>
<protein>
    <submittedName>
        <fullName evidence="2">Uncharacterized protein</fullName>
    </submittedName>
</protein>